<dbReference type="PANTHER" id="PTHR10742:SF410">
    <property type="entry name" value="LYSINE-SPECIFIC HISTONE DEMETHYLASE 2"/>
    <property type="match status" value="1"/>
</dbReference>
<sequence length="200" mass="21946">ALQFETTDQRFHFLNLHKYGREGQLLCHIWGDSNWEEHASLSDEEVVKEVICGLRAMFPRKPGSEIGGEQQDMVPFPALWKVTRWSLDPFALGAYTEFQDPRATEDDRDVYARPEGRILFTGEGAVPGNIGAQCTHGAVLGGASAAIALLSEGVGAARREAQEEESPRIGELLGSGPMSLDVPILVEVLATGRCKGRKRR</sequence>
<dbReference type="OrthoDB" id="7777654at2759"/>
<dbReference type="GO" id="GO:0016491">
    <property type="term" value="F:oxidoreductase activity"/>
    <property type="evidence" value="ECO:0007669"/>
    <property type="project" value="InterPro"/>
</dbReference>
<feature type="non-terminal residue" evidence="2">
    <location>
        <position position="200"/>
    </location>
</feature>
<dbReference type="InterPro" id="IPR002937">
    <property type="entry name" value="Amino_oxidase"/>
</dbReference>
<organism evidence="2 3">
    <name type="scientific">Symbiodinium pilosum</name>
    <name type="common">Dinoflagellate</name>
    <dbReference type="NCBI Taxonomy" id="2952"/>
    <lineage>
        <taxon>Eukaryota</taxon>
        <taxon>Sar</taxon>
        <taxon>Alveolata</taxon>
        <taxon>Dinophyceae</taxon>
        <taxon>Suessiales</taxon>
        <taxon>Symbiodiniaceae</taxon>
        <taxon>Symbiodinium</taxon>
    </lineage>
</organism>
<evidence type="ECO:0000259" key="1">
    <source>
        <dbReference type="Pfam" id="PF01593"/>
    </source>
</evidence>
<dbReference type="Proteomes" id="UP000649617">
    <property type="component" value="Unassembled WGS sequence"/>
</dbReference>
<proteinExistence type="predicted"/>
<dbReference type="Gene3D" id="3.50.50.60">
    <property type="entry name" value="FAD/NAD(P)-binding domain"/>
    <property type="match status" value="1"/>
</dbReference>
<dbReference type="InterPro" id="IPR036188">
    <property type="entry name" value="FAD/NAD-bd_sf"/>
</dbReference>
<protein>
    <submittedName>
        <fullName evidence="2">PAO4 protein</fullName>
    </submittedName>
</protein>
<feature type="domain" description="Amine oxidase" evidence="1">
    <location>
        <begin position="8"/>
        <end position="148"/>
    </location>
</feature>
<dbReference type="Gene3D" id="3.90.660.10">
    <property type="match status" value="1"/>
</dbReference>
<feature type="non-terminal residue" evidence="2">
    <location>
        <position position="1"/>
    </location>
</feature>
<evidence type="ECO:0000313" key="3">
    <source>
        <dbReference type="Proteomes" id="UP000649617"/>
    </source>
</evidence>
<gene>
    <name evidence="2" type="primary">PAO4</name>
    <name evidence="2" type="ORF">SPIL2461_LOCUS210</name>
</gene>
<dbReference type="EMBL" id="CAJNIZ010000026">
    <property type="protein sequence ID" value="CAE7151512.1"/>
    <property type="molecule type" value="Genomic_DNA"/>
</dbReference>
<keyword evidence="3" id="KW-1185">Reference proteome</keyword>
<dbReference type="SUPFAM" id="SSF54373">
    <property type="entry name" value="FAD-linked reductases, C-terminal domain"/>
    <property type="match status" value="1"/>
</dbReference>
<comment type="caution">
    <text evidence="2">The sequence shown here is derived from an EMBL/GenBank/DDBJ whole genome shotgun (WGS) entry which is preliminary data.</text>
</comment>
<evidence type="ECO:0000313" key="2">
    <source>
        <dbReference type="EMBL" id="CAE7151512.1"/>
    </source>
</evidence>
<name>A0A812IQ68_SYMPI</name>
<dbReference type="InterPro" id="IPR050281">
    <property type="entry name" value="Flavin_monoamine_oxidase"/>
</dbReference>
<dbReference type="Pfam" id="PF01593">
    <property type="entry name" value="Amino_oxidase"/>
    <property type="match status" value="1"/>
</dbReference>
<reference evidence="2" key="1">
    <citation type="submission" date="2021-02" db="EMBL/GenBank/DDBJ databases">
        <authorList>
            <person name="Dougan E. K."/>
            <person name="Rhodes N."/>
            <person name="Thang M."/>
            <person name="Chan C."/>
        </authorList>
    </citation>
    <scope>NUCLEOTIDE SEQUENCE</scope>
</reference>
<accession>A0A812IQ68</accession>
<dbReference type="PANTHER" id="PTHR10742">
    <property type="entry name" value="FLAVIN MONOAMINE OXIDASE"/>
    <property type="match status" value="1"/>
</dbReference>
<dbReference type="AlphaFoldDB" id="A0A812IQ68"/>